<reference evidence="7" key="1">
    <citation type="submission" date="2020-01" db="EMBL/GenBank/DDBJ databases">
        <authorList>
            <person name="Mishra B."/>
        </authorList>
    </citation>
    <scope>NUCLEOTIDE SEQUENCE [LARGE SCALE GENOMIC DNA]</scope>
</reference>
<sequence>MGGCGFLSMLCCKKGGYSSLTKTVRTDMFSTFSADMNSYAQACEEDADLKVFDSSLQKRTNEVISLLGAGTAENEYLSLDKFVNALTFVLKTNEDVLSVLIQSKDDLSKNKDLSNLVDLYFKSTAKTLDLCNSVAKCVTSACKGQLIIRYAVEQFEKESLKAHGARLGKKTRYAKTLEELNKFKAMGDPFGRDCFKPLVDLYEDQVSYLEVLGKMRKKLGKKQKKSKALRILSNVVFATAFASVLVLSVVAAATGAPPVVAAVVAALAPPIGYVGKWFNKLWKEYEEAIKRQRGLVLSLESSTDINIKAMETINKQVDKLRIMIESIHENVGFALGRKREEATRLVMQEIKNGVDEFSGKIREVGETTARCSKCIAKGRVTVLQYISS</sequence>
<comment type="subcellular location">
    <subcellularLocation>
        <location evidence="1">Membrane</location>
        <topology evidence="1">Multi-pass membrane protein</topology>
    </subcellularLocation>
</comment>
<evidence type="ECO:0000256" key="2">
    <source>
        <dbReference type="ARBA" id="ARBA00009074"/>
    </source>
</evidence>
<comment type="similarity">
    <text evidence="2">Belongs to the UPF0496 family.</text>
</comment>
<keyword evidence="8" id="KW-1185">Reference proteome</keyword>
<name>A0A6D2IWS6_9BRAS</name>
<evidence type="ECO:0000313" key="7">
    <source>
        <dbReference type="EMBL" id="CAA7031676.1"/>
    </source>
</evidence>
<dbReference type="GO" id="GO:0016020">
    <property type="term" value="C:membrane"/>
    <property type="evidence" value="ECO:0007669"/>
    <property type="project" value="UniProtKB-SubCell"/>
</dbReference>
<dbReference type="PANTHER" id="PTHR31113:SF13">
    <property type="entry name" value="(RAPE) HYPOTHETICAL PROTEIN"/>
    <property type="match status" value="1"/>
</dbReference>
<organism evidence="7 8">
    <name type="scientific">Microthlaspi erraticum</name>
    <dbReference type="NCBI Taxonomy" id="1685480"/>
    <lineage>
        <taxon>Eukaryota</taxon>
        <taxon>Viridiplantae</taxon>
        <taxon>Streptophyta</taxon>
        <taxon>Embryophyta</taxon>
        <taxon>Tracheophyta</taxon>
        <taxon>Spermatophyta</taxon>
        <taxon>Magnoliopsida</taxon>
        <taxon>eudicotyledons</taxon>
        <taxon>Gunneridae</taxon>
        <taxon>Pentapetalae</taxon>
        <taxon>rosids</taxon>
        <taxon>malvids</taxon>
        <taxon>Brassicales</taxon>
        <taxon>Brassicaceae</taxon>
        <taxon>Coluteocarpeae</taxon>
        <taxon>Microthlaspi</taxon>
    </lineage>
</organism>
<dbReference type="InterPro" id="IPR007749">
    <property type="entry name" value="DUF677"/>
</dbReference>
<dbReference type="Pfam" id="PF05055">
    <property type="entry name" value="DUF677"/>
    <property type="match status" value="1"/>
</dbReference>
<keyword evidence="3 6" id="KW-0812">Transmembrane</keyword>
<evidence type="ECO:0000256" key="3">
    <source>
        <dbReference type="ARBA" id="ARBA00022692"/>
    </source>
</evidence>
<gene>
    <name evidence="7" type="ORF">MERR_LOCUS18911</name>
</gene>
<accession>A0A6D2IWS6</accession>
<keyword evidence="4 6" id="KW-1133">Transmembrane helix</keyword>
<feature type="transmembrane region" description="Helical" evidence="6">
    <location>
        <begin position="259"/>
        <end position="278"/>
    </location>
</feature>
<evidence type="ECO:0000256" key="1">
    <source>
        <dbReference type="ARBA" id="ARBA00004141"/>
    </source>
</evidence>
<proteinExistence type="inferred from homology"/>
<comment type="caution">
    <text evidence="7">The sequence shown here is derived from an EMBL/GenBank/DDBJ whole genome shotgun (WGS) entry which is preliminary data.</text>
</comment>
<evidence type="ECO:0000256" key="6">
    <source>
        <dbReference type="SAM" id="Phobius"/>
    </source>
</evidence>
<evidence type="ECO:0000256" key="5">
    <source>
        <dbReference type="ARBA" id="ARBA00023136"/>
    </source>
</evidence>
<protein>
    <submittedName>
        <fullName evidence="7">Uncharacterized protein</fullName>
    </submittedName>
</protein>
<dbReference type="AlphaFoldDB" id="A0A6D2IWS6"/>
<dbReference type="Proteomes" id="UP000467841">
    <property type="component" value="Unassembled WGS sequence"/>
</dbReference>
<evidence type="ECO:0000256" key="4">
    <source>
        <dbReference type="ARBA" id="ARBA00022989"/>
    </source>
</evidence>
<keyword evidence="5 6" id="KW-0472">Membrane</keyword>
<dbReference type="PANTHER" id="PTHR31113">
    <property type="entry name" value="UPF0496 PROTEIN 3-RELATED"/>
    <property type="match status" value="1"/>
</dbReference>
<dbReference type="EMBL" id="CACVBM020001109">
    <property type="protein sequence ID" value="CAA7031676.1"/>
    <property type="molecule type" value="Genomic_DNA"/>
</dbReference>
<feature type="transmembrane region" description="Helical" evidence="6">
    <location>
        <begin position="231"/>
        <end position="253"/>
    </location>
</feature>
<evidence type="ECO:0000313" key="8">
    <source>
        <dbReference type="Proteomes" id="UP000467841"/>
    </source>
</evidence>